<dbReference type="AlphaFoldDB" id="A0A975BMU9"/>
<proteinExistence type="predicted"/>
<dbReference type="Proteomes" id="UP000663722">
    <property type="component" value="Chromosome"/>
</dbReference>
<name>A0A975BMU9_9BACT</name>
<gene>
    <name evidence="1" type="ORF">dnm_044150</name>
</gene>
<dbReference type="EMBL" id="CP061800">
    <property type="protein sequence ID" value="QTA88371.1"/>
    <property type="molecule type" value="Genomic_DNA"/>
</dbReference>
<protein>
    <submittedName>
        <fullName evidence="1">Uncharacterized protein</fullName>
    </submittedName>
</protein>
<evidence type="ECO:0000313" key="2">
    <source>
        <dbReference type="Proteomes" id="UP000663722"/>
    </source>
</evidence>
<dbReference type="KEGG" id="dmm:dnm_044150"/>
<organism evidence="1 2">
    <name type="scientific">Desulfonema magnum</name>
    <dbReference type="NCBI Taxonomy" id="45655"/>
    <lineage>
        <taxon>Bacteria</taxon>
        <taxon>Pseudomonadati</taxon>
        <taxon>Thermodesulfobacteriota</taxon>
        <taxon>Desulfobacteria</taxon>
        <taxon>Desulfobacterales</taxon>
        <taxon>Desulfococcaceae</taxon>
        <taxon>Desulfonema</taxon>
    </lineage>
</organism>
<accession>A0A975BMU9</accession>
<keyword evidence="2" id="KW-1185">Reference proteome</keyword>
<reference evidence="1" key="1">
    <citation type="journal article" date="2021" name="Microb. Physiol.">
        <title>Proteogenomic Insights into the Physiology of Marine, Sulfate-Reducing, Filamentous Desulfonema limicola and Desulfonema magnum.</title>
        <authorList>
            <person name="Schnaars V."/>
            <person name="Wohlbrand L."/>
            <person name="Scheve S."/>
            <person name="Hinrichs C."/>
            <person name="Reinhardt R."/>
            <person name="Rabus R."/>
        </authorList>
    </citation>
    <scope>NUCLEOTIDE SEQUENCE</scope>
    <source>
        <strain evidence="1">4be13</strain>
    </source>
</reference>
<sequence>MNLRAFVAKKSATYDYSYSLLFKHALRDSGMIKSKKNRFFIREAEPRNECLLFDLKSVIVQNDNEQLYDFILNFYRKNAFASND</sequence>
<evidence type="ECO:0000313" key="1">
    <source>
        <dbReference type="EMBL" id="QTA88371.1"/>
    </source>
</evidence>